<dbReference type="PANTHER" id="PTHR23226:SF416">
    <property type="entry name" value="FI01424P"/>
    <property type="match status" value="1"/>
</dbReference>
<evidence type="ECO:0000256" key="7">
    <source>
        <dbReference type="PROSITE-ProRule" id="PRU00042"/>
    </source>
</evidence>
<evidence type="ECO:0000256" key="8">
    <source>
        <dbReference type="SAM" id="MobiDB-lite"/>
    </source>
</evidence>
<proteinExistence type="predicted"/>
<gene>
    <name evidence="11" type="primary">LOC103609658</name>
</gene>
<dbReference type="InterPro" id="IPR013087">
    <property type="entry name" value="Znf_C2H2_type"/>
</dbReference>
<evidence type="ECO:0000256" key="4">
    <source>
        <dbReference type="ARBA" id="ARBA00022771"/>
    </source>
</evidence>
<feature type="domain" description="C2H2-type" evidence="9">
    <location>
        <begin position="72"/>
        <end position="99"/>
    </location>
</feature>
<feature type="compositionally biased region" description="Basic and acidic residues" evidence="8">
    <location>
        <begin position="26"/>
        <end position="51"/>
    </location>
</feature>
<reference evidence="11" key="1">
    <citation type="submission" date="2025-08" db="UniProtKB">
        <authorList>
            <consortium name="RefSeq"/>
        </authorList>
    </citation>
    <scope>IDENTIFICATION</scope>
</reference>
<keyword evidence="10" id="KW-1185">Reference proteome</keyword>
<dbReference type="InterPro" id="IPR036236">
    <property type="entry name" value="Znf_C2H2_sf"/>
</dbReference>
<evidence type="ECO:0000256" key="3">
    <source>
        <dbReference type="ARBA" id="ARBA00022737"/>
    </source>
</evidence>
<evidence type="ECO:0000313" key="10">
    <source>
        <dbReference type="Proteomes" id="UP000694923"/>
    </source>
</evidence>
<dbReference type="PANTHER" id="PTHR23226">
    <property type="entry name" value="ZINC FINGER AND SCAN DOMAIN-CONTAINING"/>
    <property type="match status" value="1"/>
</dbReference>
<dbReference type="RefSeq" id="XP_008592185.1">
    <property type="nucleotide sequence ID" value="XM_008593963.1"/>
</dbReference>
<keyword evidence="3" id="KW-0677">Repeat</keyword>
<keyword evidence="5" id="KW-0862">Zinc</keyword>
<evidence type="ECO:0000256" key="2">
    <source>
        <dbReference type="ARBA" id="ARBA00022723"/>
    </source>
</evidence>
<evidence type="ECO:0000313" key="11">
    <source>
        <dbReference type="RefSeq" id="XP_008592185.1"/>
    </source>
</evidence>
<keyword evidence="2" id="KW-0479">Metal-binding</keyword>
<evidence type="ECO:0000256" key="5">
    <source>
        <dbReference type="ARBA" id="ARBA00022833"/>
    </source>
</evidence>
<dbReference type="SUPFAM" id="SSF57667">
    <property type="entry name" value="beta-beta-alpha zinc fingers"/>
    <property type="match status" value="1"/>
</dbReference>
<evidence type="ECO:0000256" key="6">
    <source>
        <dbReference type="ARBA" id="ARBA00023242"/>
    </source>
</evidence>
<evidence type="ECO:0000256" key="1">
    <source>
        <dbReference type="ARBA" id="ARBA00004123"/>
    </source>
</evidence>
<protein>
    <submittedName>
        <fullName evidence="11">Zinc finger protein 785-like</fullName>
    </submittedName>
</protein>
<keyword evidence="4 7" id="KW-0863">Zinc-finger</keyword>
<comment type="subcellular location">
    <subcellularLocation>
        <location evidence="1">Nucleus</location>
    </subcellularLocation>
</comment>
<dbReference type="Gene3D" id="3.30.160.60">
    <property type="entry name" value="Classic Zinc Finger"/>
    <property type="match status" value="1"/>
</dbReference>
<keyword evidence="6" id="KW-0539">Nucleus</keyword>
<dbReference type="PROSITE" id="PS50157">
    <property type="entry name" value="ZINC_FINGER_C2H2_2"/>
    <property type="match status" value="1"/>
</dbReference>
<name>A0ABM0SH44_GALVR</name>
<dbReference type="GeneID" id="103609658"/>
<dbReference type="PROSITE" id="PS00028">
    <property type="entry name" value="ZINC_FINGER_C2H2_1"/>
    <property type="match status" value="1"/>
</dbReference>
<evidence type="ECO:0000259" key="9">
    <source>
        <dbReference type="PROSITE" id="PS50157"/>
    </source>
</evidence>
<accession>A0ABM0SH44</accession>
<sequence length="130" mass="14578">MCLLRIFRAQRRFCLLSGRRVGGLEPRGDGNEEKEGPEKSPKQKEMEHEQVSLKQSSIKPWLKDTATRRSPYSCPDCGHNLSYPSVLASHQQVHSRKQPFPCDQCQACFPIASTYPSISSSTQSALLSVL</sequence>
<feature type="region of interest" description="Disordered" evidence="8">
    <location>
        <begin position="20"/>
        <end position="54"/>
    </location>
</feature>
<organism evidence="10 11">
    <name type="scientific">Galeopterus variegatus</name>
    <name type="common">Malayan flying lemur</name>
    <name type="synonym">Cynocephalus variegatus</name>
    <dbReference type="NCBI Taxonomy" id="482537"/>
    <lineage>
        <taxon>Eukaryota</taxon>
        <taxon>Metazoa</taxon>
        <taxon>Chordata</taxon>
        <taxon>Craniata</taxon>
        <taxon>Vertebrata</taxon>
        <taxon>Euteleostomi</taxon>
        <taxon>Mammalia</taxon>
        <taxon>Eutheria</taxon>
        <taxon>Euarchontoglires</taxon>
        <taxon>Dermoptera</taxon>
        <taxon>Cynocephalidae</taxon>
        <taxon>Galeopterus</taxon>
    </lineage>
</organism>
<dbReference type="Proteomes" id="UP000694923">
    <property type="component" value="Unplaced"/>
</dbReference>